<comment type="subunit">
    <text evidence="1">Homodimer.</text>
</comment>
<keyword evidence="1" id="KW-0052">Apoplast</keyword>
<dbReference type="GO" id="GO:0048046">
    <property type="term" value="C:apoplast"/>
    <property type="evidence" value="ECO:0007669"/>
    <property type="project" value="UniProtKB-SubCell"/>
</dbReference>
<feature type="signal peptide" evidence="1">
    <location>
        <begin position="1"/>
        <end position="22"/>
    </location>
</feature>
<feature type="chain" id="PRO_5035339274" description="Dirigent protein" evidence="1">
    <location>
        <begin position="23"/>
        <end position="245"/>
    </location>
</feature>
<name>A0A8J5LKZ0_ZINOF</name>
<dbReference type="PANTHER" id="PTHR21495">
    <property type="entry name" value="NUCLEOPORIN-RELATED"/>
    <property type="match status" value="1"/>
</dbReference>
<comment type="caution">
    <text evidence="3">The sequence shown here is derived from an EMBL/GenBank/DDBJ whole genome shotgun (WGS) entry which is preliminary data.</text>
</comment>
<comment type="subcellular location">
    <subcellularLocation>
        <location evidence="1">Secreted</location>
        <location evidence="1">Extracellular space</location>
        <location evidence="1">Apoplast</location>
    </subcellularLocation>
</comment>
<evidence type="ECO:0000313" key="4">
    <source>
        <dbReference type="Proteomes" id="UP000734854"/>
    </source>
</evidence>
<sequence length="245" mass="25255">MASLQSNLLLLLLAAAAAAAAADETTTSVRFYMHDTMSGSSPSAMRVVQGPNSTGLGFGNGFGDVYVVDDPLTEGPAADSALVGRAQGFYAFASQRADAAAQLVCLNLVFPNGSTVAVMGHDPIYAPQRELPVVGGTGAFRLALGYVLVRTHTRNTSSGDAVSEWQLHLAANSSAQIDPSSTSTPSSGPSSRTATPFPSFHFSLFCILILHILSASSSSSSATALHSSLTNVSSKSIMQVILSIT</sequence>
<protein>
    <recommendedName>
        <fullName evidence="1">Dirigent protein</fullName>
    </recommendedName>
</protein>
<proteinExistence type="inferred from homology"/>
<accession>A0A8J5LKZ0</accession>
<organism evidence="3 4">
    <name type="scientific">Zingiber officinale</name>
    <name type="common">Ginger</name>
    <name type="synonym">Amomum zingiber</name>
    <dbReference type="NCBI Taxonomy" id="94328"/>
    <lineage>
        <taxon>Eukaryota</taxon>
        <taxon>Viridiplantae</taxon>
        <taxon>Streptophyta</taxon>
        <taxon>Embryophyta</taxon>
        <taxon>Tracheophyta</taxon>
        <taxon>Spermatophyta</taxon>
        <taxon>Magnoliopsida</taxon>
        <taxon>Liliopsida</taxon>
        <taxon>Zingiberales</taxon>
        <taxon>Zingiberaceae</taxon>
        <taxon>Zingiber</taxon>
    </lineage>
</organism>
<keyword evidence="1" id="KW-0964">Secreted</keyword>
<keyword evidence="4" id="KW-1185">Reference proteome</keyword>
<evidence type="ECO:0000256" key="2">
    <source>
        <dbReference type="SAM" id="MobiDB-lite"/>
    </source>
</evidence>
<dbReference type="Pfam" id="PF03018">
    <property type="entry name" value="Dirigent"/>
    <property type="match status" value="1"/>
</dbReference>
<feature type="region of interest" description="Disordered" evidence="2">
    <location>
        <begin position="173"/>
        <end position="192"/>
    </location>
</feature>
<comment type="similarity">
    <text evidence="1">Belongs to the plant dirigent protein family.</text>
</comment>
<dbReference type="AlphaFoldDB" id="A0A8J5LKZ0"/>
<dbReference type="EMBL" id="JACMSC010000005">
    <property type="protein sequence ID" value="KAG6519944.1"/>
    <property type="molecule type" value="Genomic_DNA"/>
</dbReference>
<feature type="compositionally biased region" description="Low complexity" evidence="2">
    <location>
        <begin position="179"/>
        <end position="192"/>
    </location>
</feature>
<dbReference type="Proteomes" id="UP000734854">
    <property type="component" value="Unassembled WGS sequence"/>
</dbReference>
<keyword evidence="1" id="KW-0732">Signal</keyword>
<reference evidence="3 4" key="1">
    <citation type="submission" date="2020-08" db="EMBL/GenBank/DDBJ databases">
        <title>Plant Genome Project.</title>
        <authorList>
            <person name="Zhang R.-G."/>
        </authorList>
    </citation>
    <scope>NUCLEOTIDE SEQUENCE [LARGE SCALE GENOMIC DNA]</scope>
    <source>
        <tissue evidence="3">Rhizome</tissue>
    </source>
</reference>
<evidence type="ECO:0000256" key="1">
    <source>
        <dbReference type="RuleBase" id="RU363099"/>
    </source>
</evidence>
<evidence type="ECO:0000313" key="3">
    <source>
        <dbReference type="EMBL" id="KAG6519944.1"/>
    </source>
</evidence>
<gene>
    <name evidence="3" type="ORF">ZIOFF_016973</name>
</gene>
<dbReference type="InterPro" id="IPR004265">
    <property type="entry name" value="Dirigent"/>
</dbReference>
<comment type="function">
    <text evidence="1">Dirigent proteins impart stereoselectivity on the phenoxy radical-coupling reaction, yielding optically active lignans from two molecules of coniferyl alcohol in the biosynthesis of lignans, flavonolignans, and alkaloids and thus plays a central role in plant secondary metabolism.</text>
</comment>